<dbReference type="Proteomes" id="UP001314181">
    <property type="component" value="Unassembled WGS sequence"/>
</dbReference>
<dbReference type="InterPro" id="IPR036063">
    <property type="entry name" value="Smr_dom_sf"/>
</dbReference>
<dbReference type="Pfam" id="PF01713">
    <property type="entry name" value="Smr"/>
    <property type="match status" value="1"/>
</dbReference>
<sequence length="175" mass="20364">MSKKIPPSQNDINFWLEVIKNVKPIKQNKKISIMPPKAMQDRHFASKPVQSFSMPPKTRDIPDKQISIAKITRKQYKNFLHMGIQKLDLHGCTLQEAFELLLYTIKTNYEQKNRSLLVITGKGDLHNKKKHESIKGNLSKWLLQTELKNYISYYSQAMKKDGGDGAFYIKIRKKT</sequence>
<evidence type="ECO:0000313" key="3">
    <source>
        <dbReference type="Proteomes" id="UP001314181"/>
    </source>
</evidence>
<dbReference type="PROSITE" id="PS50828">
    <property type="entry name" value="SMR"/>
    <property type="match status" value="1"/>
</dbReference>
<evidence type="ECO:0000259" key="1">
    <source>
        <dbReference type="PROSITE" id="PS50828"/>
    </source>
</evidence>
<feature type="domain" description="Smr" evidence="1">
    <location>
        <begin position="87"/>
        <end position="172"/>
    </location>
</feature>
<accession>A0ABM9N811</accession>
<dbReference type="RefSeq" id="WP_338363917.1">
    <property type="nucleotide sequence ID" value="NZ_CAWVOK010000018.1"/>
</dbReference>
<dbReference type="PANTHER" id="PTHR35562:SF2">
    <property type="entry name" value="DNA ENDONUCLEASE SMRA-RELATED"/>
    <property type="match status" value="1"/>
</dbReference>
<gene>
    <name evidence="2" type="ORF">CAXC1_260016</name>
</gene>
<proteinExistence type="predicted"/>
<dbReference type="Gene3D" id="3.30.1370.110">
    <property type="match status" value="1"/>
</dbReference>
<protein>
    <submittedName>
        <fullName evidence="2">DNA mismatch repair protein MutS</fullName>
    </submittedName>
</protein>
<dbReference type="SUPFAM" id="SSF160443">
    <property type="entry name" value="SMR domain-like"/>
    <property type="match status" value="1"/>
</dbReference>
<dbReference type="PANTHER" id="PTHR35562">
    <property type="entry name" value="DNA ENDONUCLEASE SMRA-RELATED"/>
    <property type="match status" value="1"/>
</dbReference>
<keyword evidence="3" id="KW-1185">Reference proteome</keyword>
<name>A0ABM9N811_9RICK</name>
<dbReference type="InterPro" id="IPR002625">
    <property type="entry name" value="Smr_dom"/>
</dbReference>
<evidence type="ECO:0000313" key="2">
    <source>
        <dbReference type="EMBL" id="CAK8162910.1"/>
    </source>
</evidence>
<reference evidence="2 3" key="1">
    <citation type="submission" date="2024-01" db="EMBL/GenBank/DDBJ databases">
        <authorList>
            <person name="Kunselman E."/>
        </authorList>
    </citation>
    <scope>NUCLEOTIDE SEQUENCE [LARGE SCALE GENOMIC DNA]</scope>
    <source>
        <strain evidence="2">2 abalone samples</strain>
    </source>
</reference>
<comment type="caution">
    <text evidence="2">The sequence shown here is derived from an EMBL/GenBank/DDBJ whole genome shotgun (WGS) entry which is preliminary data.</text>
</comment>
<organism evidence="2 3">
    <name type="scientific">Candidatus Xenohaliotis californiensis</name>
    <dbReference type="NCBI Taxonomy" id="84677"/>
    <lineage>
        <taxon>Bacteria</taxon>
        <taxon>Pseudomonadati</taxon>
        <taxon>Pseudomonadota</taxon>
        <taxon>Alphaproteobacteria</taxon>
        <taxon>Rickettsiales</taxon>
        <taxon>Anaplasmataceae</taxon>
        <taxon>Candidatus Xenohaliotis</taxon>
    </lineage>
</organism>
<dbReference type="EMBL" id="CAWVOK010000018">
    <property type="protein sequence ID" value="CAK8162910.1"/>
    <property type="molecule type" value="Genomic_DNA"/>
</dbReference>